<dbReference type="AlphaFoldDB" id="A0A2H0B558"/>
<evidence type="ECO:0000313" key="2">
    <source>
        <dbReference type="EMBL" id="PIP52813.1"/>
    </source>
</evidence>
<gene>
    <name evidence="2" type="ORF">COX08_04370</name>
</gene>
<protein>
    <submittedName>
        <fullName evidence="2">Uncharacterized protein</fullName>
    </submittedName>
</protein>
<evidence type="ECO:0000313" key="3">
    <source>
        <dbReference type="Proteomes" id="UP000229459"/>
    </source>
</evidence>
<evidence type="ECO:0000256" key="1">
    <source>
        <dbReference type="SAM" id="Phobius"/>
    </source>
</evidence>
<proteinExistence type="predicted"/>
<organism evidence="2 3">
    <name type="scientific">Candidatus Beckwithbacteria bacterium CG23_combo_of_CG06-09_8_20_14_all_34_8</name>
    <dbReference type="NCBI Taxonomy" id="1974497"/>
    <lineage>
        <taxon>Bacteria</taxon>
        <taxon>Candidatus Beckwithiibacteriota</taxon>
    </lineage>
</organism>
<comment type="caution">
    <text evidence="2">The sequence shown here is derived from an EMBL/GenBank/DDBJ whole genome shotgun (WGS) entry which is preliminary data.</text>
</comment>
<keyword evidence="1" id="KW-1133">Transmembrane helix</keyword>
<name>A0A2H0B558_9BACT</name>
<reference evidence="2 3" key="1">
    <citation type="submission" date="2017-09" db="EMBL/GenBank/DDBJ databases">
        <title>Depth-based differentiation of microbial function through sediment-hosted aquifers and enrichment of novel symbionts in the deep terrestrial subsurface.</title>
        <authorList>
            <person name="Probst A.J."/>
            <person name="Ladd B."/>
            <person name="Jarett J.K."/>
            <person name="Geller-Mcgrath D.E."/>
            <person name="Sieber C.M."/>
            <person name="Emerson J.B."/>
            <person name="Anantharaman K."/>
            <person name="Thomas B.C."/>
            <person name="Malmstrom R."/>
            <person name="Stieglmeier M."/>
            <person name="Klingl A."/>
            <person name="Woyke T."/>
            <person name="Ryan C.M."/>
            <person name="Banfield J.F."/>
        </authorList>
    </citation>
    <scope>NUCLEOTIDE SEQUENCE [LARGE SCALE GENOMIC DNA]</scope>
    <source>
        <strain evidence="2">CG23_combo_of_CG06-09_8_20_14_all_34_8</strain>
    </source>
</reference>
<keyword evidence="1" id="KW-0472">Membrane</keyword>
<accession>A0A2H0B558</accession>
<keyword evidence="1" id="KW-0812">Transmembrane</keyword>
<dbReference type="Proteomes" id="UP000229459">
    <property type="component" value="Unassembled WGS sequence"/>
</dbReference>
<dbReference type="EMBL" id="PCSR01000103">
    <property type="protein sequence ID" value="PIP52813.1"/>
    <property type="molecule type" value="Genomic_DNA"/>
</dbReference>
<sequence>MKLRQVKKYIKKFPFFYRTVIVFATLLGLGIFIVLFFNKRPVRQTLTNQNQTEGVSFNTFWTKLQENSTDFLQGSDLYIANIESVNVANFNKSKGQSALWQATIVRCEQFLSQQEGNQGNLNCLGQSAEAMLADPKITGMPGELVVSPNEVPFARNVVKASVIKIGAEQAEQSINQSNRYKYQNNDDFYYKLMVDPLTTTPLWQITRHCSLSSKQDKSCDSSSEWSIKVNATNGQLL</sequence>
<feature type="transmembrane region" description="Helical" evidence="1">
    <location>
        <begin position="15"/>
        <end position="37"/>
    </location>
</feature>